<evidence type="ECO:0000313" key="3">
    <source>
        <dbReference type="Proteomes" id="UP000054928"/>
    </source>
</evidence>
<evidence type="ECO:0008006" key="4">
    <source>
        <dbReference type="Google" id="ProtNLM"/>
    </source>
</evidence>
<keyword evidence="3" id="KW-1185">Reference proteome</keyword>
<evidence type="ECO:0000256" key="1">
    <source>
        <dbReference type="SAM" id="SignalP"/>
    </source>
</evidence>
<dbReference type="RefSeq" id="XP_024581267.1">
    <property type="nucleotide sequence ID" value="XM_024731051.1"/>
</dbReference>
<feature type="signal peptide" evidence="1">
    <location>
        <begin position="1"/>
        <end position="18"/>
    </location>
</feature>
<organism evidence="2 3">
    <name type="scientific">Plasmopara halstedii</name>
    <name type="common">Downy mildew of sunflower</name>
    <dbReference type="NCBI Taxonomy" id="4781"/>
    <lineage>
        <taxon>Eukaryota</taxon>
        <taxon>Sar</taxon>
        <taxon>Stramenopiles</taxon>
        <taxon>Oomycota</taxon>
        <taxon>Peronosporomycetes</taxon>
        <taxon>Peronosporales</taxon>
        <taxon>Peronosporaceae</taxon>
        <taxon>Plasmopara</taxon>
    </lineage>
</organism>
<protein>
    <recommendedName>
        <fullName evidence="4">RxLR-like protein</fullName>
    </recommendedName>
</protein>
<dbReference type="OMA" id="YNREKST"/>
<feature type="chain" id="PRO_5006058955" description="RxLR-like protein" evidence="1">
    <location>
        <begin position="19"/>
        <end position="501"/>
    </location>
</feature>
<reference evidence="3" key="1">
    <citation type="submission" date="2014-09" db="EMBL/GenBank/DDBJ databases">
        <authorList>
            <person name="Sharma Rahul"/>
            <person name="Thines Marco"/>
        </authorList>
    </citation>
    <scope>NUCLEOTIDE SEQUENCE [LARGE SCALE GENOMIC DNA]</scope>
</reference>
<dbReference type="GeneID" id="36396281"/>
<dbReference type="AlphaFoldDB" id="A0A0P1AVC0"/>
<sequence length="501" mass="57706">MLFVVSVFLLVCATNVLETVHCTFSNSEEANMPVDIRDAADNVSHYNRSRMSSEDTKTTDTENRGRAFTMSDLGVRLMTIAKYNKYAKKVRQYINLKDALKSSEMEALYNLCMKHNRKNKAKLQLSAVEPLLELYGSSNLRNNLQHLVEKEGYNQHMIKHLLQEIRREEWLRKQMSIDKVFDLLQFSDDLTTDIQIGKFDELKEYILSLGREKYKNKVIEYADDKLVAILTDKFGGEGNLVKQMSKAKFSGVNDESMSGLESALFRKWHDMKTWKVWNRLQFGDDAVGALTSGKIEIADKYFTKRYKNGYFDAIQLFEEDFGTERLTAAFAIAKSVPDTKEFATMMQHKQFNNWRRKNKSAADIFKSLNFNINRIDTLLDVKLEALSSFISLLEPTKPYVKAGNLWDLARLAMNSVLGDDPARLLWYDTSLLDVLFEKWSAENLQPDKLYDQFYGGGMTVADRTDTLIVACYEDFIIDGDSMVNPSLMTPRRLLDRPFAKI</sequence>
<proteinExistence type="predicted"/>
<dbReference type="EMBL" id="CCYD01001336">
    <property type="protein sequence ID" value="CEG44898.1"/>
    <property type="molecule type" value="Genomic_DNA"/>
</dbReference>
<dbReference type="STRING" id="4781.A0A0P1AVC0"/>
<keyword evidence="1" id="KW-0732">Signal</keyword>
<dbReference type="Proteomes" id="UP000054928">
    <property type="component" value="Unassembled WGS sequence"/>
</dbReference>
<dbReference type="OrthoDB" id="128648at2759"/>
<name>A0A0P1AVC0_PLAHL</name>
<evidence type="ECO:0000313" key="2">
    <source>
        <dbReference type="EMBL" id="CEG44898.1"/>
    </source>
</evidence>
<accession>A0A0P1AVC0</accession>